<dbReference type="Pfam" id="PF17207">
    <property type="entry name" value="MCM_OB"/>
    <property type="match status" value="1"/>
</dbReference>
<dbReference type="InterPro" id="IPR027417">
    <property type="entry name" value="P-loop_NTPase"/>
</dbReference>
<dbReference type="Pfam" id="PF17855">
    <property type="entry name" value="MCM_lid"/>
    <property type="match status" value="1"/>
</dbReference>
<dbReference type="AlphaFoldDB" id="A0A1G4IJ12"/>
<dbReference type="InterPro" id="IPR012340">
    <property type="entry name" value="NA-bd_OB-fold"/>
</dbReference>
<dbReference type="PANTHER" id="PTHR11630:SF48">
    <property type="entry name" value="DNA HELICASE MCM9"/>
    <property type="match status" value="1"/>
</dbReference>
<dbReference type="GO" id="GO:0042555">
    <property type="term" value="C:MCM complex"/>
    <property type="evidence" value="ECO:0007669"/>
    <property type="project" value="TreeGrafter"/>
</dbReference>
<dbReference type="GO" id="GO:0017116">
    <property type="term" value="F:single-stranded DNA helicase activity"/>
    <property type="evidence" value="ECO:0007669"/>
    <property type="project" value="TreeGrafter"/>
</dbReference>
<feature type="domain" description="MCM C-terminal AAA(+) ATPase" evidence="6">
    <location>
        <begin position="305"/>
        <end position="499"/>
    </location>
</feature>
<dbReference type="InterPro" id="IPR033762">
    <property type="entry name" value="MCM_OB"/>
</dbReference>
<evidence type="ECO:0000259" key="6">
    <source>
        <dbReference type="PROSITE" id="PS50051"/>
    </source>
</evidence>
<dbReference type="PROSITE" id="PS50051">
    <property type="entry name" value="MCM_2"/>
    <property type="match status" value="1"/>
</dbReference>
<dbReference type="GO" id="GO:0016787">
    <property type="term" value="F:hydrolase activity"/>
    <property type="evidence" value="ECO:0007669"/>
    <property type="project" value="UniProtKB-KW"/>
</dbReference>
<keyword evidence="3 4" id="KW-0238">DNA-binding</keyword>
<dbReference type="GO" id="GO:0005524">
    <property type="term" value="F:ATP binding"/>
    <property type="evidence" value="ECO:0007669"/>
    <property type="project" value="UniProtKB-KW"/>
</dbReference>
<evidence type="ECO:0000256" key="5">
    <source>
        <dbReference type="SAM" id="MobiDB-lite"/>
    </source>
</evidence>
<reference evidence="7" key="1">
    <citation type="submission" date="2016-09" db="EMBL/GenBank/DDBJ databases">
        <authorList>
            <person name="Hebert L."/>
            <person name="Moumen B."/>
        </authorList>
    </citation>
    <scope>NUCLEOTIDE SEQUENCE [LARGE SCALE GENOMIC DNA]</scope>
    <source>
        <strain evidence="7">OVI</strain>
    </source>
</reference>
<dbReference type="GO" id="GO:0003697">
    <property type="term" value="F:single-stranded DNA binding"/>
    <property type="evidence" value="ECO:0007669"/>
    <property type="project" value="TreeGrafter"/>
</dbReference>
<sequence length="773" mass="84572">MNGVAPITDNLLMQLRSFFVECCEPPQCMTELLSGEALPTRNLWTLDVDCMKLLAACPSVADLLFYHTTTLMDALRKICAEVCAKAGRHLNPSDLSPRLSHLPTVGTPPPSLPPQRGILVSVCGSIVRMNTKKVVPLVRKLKCFKCLETVELTSSPFDRSTKLKPHCANKECKGEELQQIGQVWMDYAECRLQQRHSESGRLPRTLLITLEDDLSKKCTVGQLVEVIGILFPKWRNTYPNALPIIEPTIWALNVNVMDSYRDGGSFNASAAAKRRHNGQVEESAFTPESFYSSFGKDKFGRGSALVNSVCPHLAGLFAPRMAVILATLGGTSTVGKTRMHVRSTIHCLFVGDSSTGKSQLLRCAALLAPRSTSTTGMGSTSAGLTVAASKEQGEWVLEPGALVLSDGGVCVIDELRTVSVGDRASLHEAMEQQTISVAKAGMVTKLRTCCSVISACNPPTRQNGTEIGVGGPLLSRFDFVFLLWDTPSPETDDRIATHILNYSQAGRLPDSVLSLDDVGRYLRWVHAHYSQNGGPLLTDGASRLIKAYYEMQQRRGAVPNLADCVPITIRLLESLVRVTQAYAKLHLERVCTEMDAAFTVFLFEQSAYSLKCPLEVLGPDVYTSSKCLEEYFLDLSPKGVEKQRTILQAITDTFSSCSSTLDSETTLENVPQDLAAGEWLSKLRAPHEKTPSPDRLVGKRSNSDSGTLEAALRSVKRLVAEVRTPREEPQTVICYPADSLSQLSAPPVSLPPARTPNRLRDAKEIMRSLSFNA</sequence>
<dbReference type="SUPFAM" id="SSF52540">
    <property type="entry name" value="P-loop containing nucleoside triphosphate hydrolases"/>
    <property type="match status" value="1"/>
</dbReference>
<protein>
    <submittedName>
        <fullName evidence="7">DNA replication licensing factor MCM9, putative</fullName>
    </submittedName>
</protein>
<evidence type="ECO:0000256" key="3">
    <source>
        <dbReference type="ARBA" id="ARBA00023125"/>
    </source>
</evidence>
<dbReference type="InterPro" id="IPR001208">
    <property type="entry name" value="MCM_dom"/>
</dbReference>
<organism evidence="7 8">
    <name type="scientific">Trypanosoma equiperdum</name>
    <dbReference type="NCBI Taxonomy" id="5694"/>
    <lineage>
        <taxon>Eukaryota</taxon>
        <taxon>Discoba</taxon>
        <taxon>Euglenozoa</taxon>
        <taxon>Kinetoplastea</taxon>
        <taxon>Metakinetoplastina</taxon>
        <taxon>Trypanosomatida</taxon>
        <taxon>Trypanosomatidae</taxon>
        <taxon>Trypanosoma</taxon>
    </lineage>
</organism>
<comment type="similarity">
    <text evidence="4">Belongs to the MCM family.</text>
</comment>
<keyword evidence="1 4" id="KW-0547">Nucleotide-binding</keyword>
<dbReference type="Gene3D" id="2.40.50.140">
    <property type="entry name" value="Nucleic acid-binding proteins"/>
    <property type="match status" value="1"/>
</dbReference>
<evidence type="ECO:0000313" key="7">
    <source>
        <dbReference type="EMBL" id="SCU72482.1"/>
    </source>
</evidence>
<dbReference type="PRINTS" id="PR01657">
    <property type="entry name" value="MCMFAMILY"/>
</dbReference>
<evidence type="ECO:0000256" key="2">
    <source>
        <dbReference type="ARBA" id="ARBA00022840"/>
    </source>
</evidence>
<dbReference type="Gene3D" id="3.40.50.300">
    <property type="entry name" value="P-loop containing nucleotide triphosphate hydrolases"/>
    <property type="match status" value="1"/>
</dbReference>
<comment type="caution">
    <text evidence="7">The sequence shown here is derived from an EMBL/GenBank/DDBJ whole genome shotgun (WGS) entry which is preliminary data.</text>
</comment>
<gene>
    <name evidence="7" type="ORF">TEOVI_000405900</name>
</gene>
<dbReference type="EMBL" id="CZPT02001873">
    <property type="protein sequence ID" value="SCU72482.1"/>
    <property type="molecule type" value="Genomic_DNA"/>
</dbReference>
<dbReference type="InterPro" id="IPR031327">
    <property type="entry name" value="MCM"/>
</dbReference>
<dbReference type="GO" id="GO:0005634">
    <property type="term" value="C:nucleus"/>
    <property type="evidence" value="ECO:0007669"/>
    <property type="project" value="UniProtKB-SubCell"/>
</dbReference>
<feature type="region of interest" description="Disordered" evidence="5">
    <location>
        <begin position="686"/>
        <end position="705"/>
    </location>
</feature>
<dbReference type="RefSeq" id="XP_067082974.1">
    <property type="nucleotide sequence ID" value="XM_067226873.1"/>
</dbReference>
<dbReference type="Proteomes" id="UP000195570">
    <property type="component" value="Unassembled WGS sequence"/>
</dbReference>
<dbReference type="SMART" id="SM00350">
    <property type="entry name" value="MCM"/>
    <property type="match status" value="1"/>
</dbReference>
<keyword evidence="8" id="KW-1185">Reference proteome</keyword>
<name>A0A1G4IJ12_TRYEQ</name>
<dbReference type="Gene3D" id="2.20.28.10">
    <property type="match status" value="1"/>
</dbReference>
<dbReference type="GO" id="GO:0000724">
    <property type="term" value="P:double-strand break repair via homologous recombination"/>
    <property type="evidence" value="ECO:0007669"/>
    <property type="project" value="TreeGrafter"/>
</dbReference>
<accession>A0A1G4IJ12</accession>
<evidence type="ECO:0000256" key="4">
    <source>
        <dbReference type="RuleBase" id="RU004070"/>
    </source>
</evidence>
<dbReference type="InterPro" id="IPR041562">
    <property type="entry name" value="MCM_lid"/>
</dbReference>
<evidence type="ECO:0000313" key="8">
    <source>
        <dbReference type="Proteomes" id="UP000195570"/>
    </source>
</evidence>
<keyword evidence="2 4" id="KW-0067">ATP-binding</keyword>
<evidence type="ECO:0000256" key="1">
    <source>
        <dbReference type="ARBA" id="ARBA00022741"/>
    </source>
</evidence>
<dbReference type="PANTHER" id="PTHR11630">
    <property type="entry name" value="DNA REPLICATION LICENSING FACTOR MCM FAMILY MEMBER"/>
    <property type="match status" value="1"/>
</dbReference>
<dbReference type="GeneID" id="92377999"/>
<proteinExistence type="inferred from homology"/>
<dbReference type="Pfam" id="PF00493">
    <property type="entry name" value="MCM"/>
    <property type="match status" value="1"/>
</dbReference>
<dbReference type="FunFam" id="3.40.50.300:FF:002368">
    <property type="entry name" value="DNA replication factor, putative"/>
    <property type="match status" value="1"/>
</dbReference>
<dbReference type="VEuPathDB" id="TriTrypDB:TEOVI_000405900"/>
<dbReference type="SUPFAM" id="SSF50249">
    <property type="entry name" value="Nucleic acid-binding proteins"/>
    <property type="match status" value="1"/>
</dbReference>